<organism evidence="4 5">
    <name type="scientific">Pseudohongiella acticola</name>
    <dbReference type="NCBI Taxonomy" id="1524254"/>
    <lineage>
        <taxon>Bacteria</taxon>
        <taxon>Pseudomonadati</taxon>
        <taxon>Pseudomonadota</taxon>
        <taxon>Gammaproteobacteria</taxon>
        <taxon>Pseudomonadales</taxon>
        <taxon>Pseudohongiellaceae</taxon>
        <taxon>Pseudohongiella</taxon>
    </lineage>
</organism>
<name>A0A1E8CLA4_9GAMM</name>
<dbReference type="InterPro" id="IPR012379">
    <property type="entry name" value="LytTR_MHYE"/>
</dbReference>
<feature type="transmembrane region" description="Helical" evidence="2">
    <location>
        <begin position="54"/>
        <end position="73"/>
    </location>
</feature>
<keyword evidence="2" id="KW-0472">Membrane</keyword>
<dbReference type="InterPro" id="IPR007492">
    <property type="entry name" value="LytTR_DNA-bd_dom"/>
</dbReference>
<accession>A0A1E8CLA4</accession>
<keyword evidence="5" id="KW-1185">Reference proteome</keyword>
<feature type="transmembrane region" description="Helical" evidence="2">
    <location>
        <begin position="85"/>
        <end position="106"/>
    </location>
</feature>
<protein>
    <recommendedName>
        <fullName evidence="3">HTH LytTR-type domain-containing protein</fullName>
    </recommendedName>
</protein>
<dbReference type="GO" id="GO:0003677">
    <property type="term" value="F:DNA binding"/>
    <property type="evidence" value="ECO:0007669"/>
    <property type="project" value="InterPro"/>
</dbReference>
<gene>
    <name evidence="4" type="ORF">PHACT_08975</name>
</gene>
<evidence type="ECO:0000256" key="2">
    <source>
        <dbReference type="SAM" id="Phobius"/>
    </source>
</evidence>
<keyword evidence="1" id="KW-0902">Two-component regulatory system</keyword>
<sequence>MTLQSYLRHRKRYEVAASIALILLIGVVLATSKIIENVRDGAPSCWPGAFATEFTATFSILLLMPPLAWFLQTLQLNWSNARLRILWHIPAFLCFSLAHIALFVLLRKVLWRSVGASYEFGPVFLGLLYEMRKGLLVYVFLVVLMLGYQFILTRLQGEAGFIDSDSEDTPAWTSQFLVKMLNRQFLVKADAIEWVQSASNYVILHTDNRSYPMRQTMSGLAGQLDPATFLRVHRTAIVNINTVVALQEGPEAQLELRNGDRVPVSKPYLPALRAALAH</sequence>
<evidence type="ECO:0000313" key="4">
    <source>
        <dbReference type="EMBL" id="OFE13251.1"/>
    </source>
</evidence>
<dbReference type="PIRSF" id="PIRSF031767">
    <property type="entry name" value="MHYE_LytTR"/>
    <property type="match status" value="1"/>
</dbReference>
<evidence type="ECO:0000259" key="3">
    <source>
        <dbReference type="PROSITE" id="PS50930"/>
    </source>
</evidence>
<dbReference type="OrthoDB" id="9781059at2"/>
<dbReference type="PANTHER" id="PTHR37299">
    <property type="entry name" value="TRANSCRIPTIONAL REGULATOR-RELATED"/>
    <property type="match status" value="1"/>
</dbReference>
<dbReference type="RefSeq" id="WP_070117092.1">
    <property type="nucleotide sequence ID" value="NZ_CAXATG010000004.1"/>
</dbReference>
<dbReference type="Pfam" id="PF04397">
    <property type="entry name" value="LytTR"/>
    <property type="match status" value="1"/>
</dbReference>
<dbReference type="PROSITE" id="PS50930">
    <property type="entry name" value="HTH_LYTTR"/>
    <property type="match status" value="1"/>
</dbReference>
<dbReference type="Gene3D" id="2.40.50.1020">
    <property type="entry name" value="LytTr DNA-binding domain"/>
    <property type="match status" value="1"/>
</dbReference>
<dbReference type="Proteomes" id="UP000175669">
    <property type="component" value="Unassembled WGS sequence"/>
</dbReference>
<dbReference type="STRING" id="1524254.PHACT_08975"/>
<dbReference type="GO" id="GO:0000156">
    <property type="term" value="F:phosphorelay response regulator activity"/>
    <property type="evidence" value="ECO:0007669"/>
    <property type="project" value="InterPro"/>
</dbReference>
<feature type="domain" description="HTH LytTR-type" evidence="3">
    <location>
        <begin position="176"/>
        <end position="278"/>
    </location>
</feature>
<proteinExistence type="predicted"/>
<dbReference type="PANTHER" id="PTHR37299:SF1">
    <property type="entry name" value="STAGE 0 SPORULATION PROTEIN A HOMOLOG"/>
    <property type="match status" value="1"/>
</dbReference>
<evidence type="ECO:0000313" key="5">
    <source>
        <dbReference type="Proteomes" id="UP000175669"/>
    </source>
</evidence>
<reference evidence="5" key="1">
    <citation type="submission" date="2016-07" db="EMBL/GenBank/DDBJ databases">
        <authorList>
            <person name="Florea S."/>
            <person name="Webb J.S."/>
            <person name="Jaromczyk J."/>
            <person name="Schardl C.L."/>
        </authorList>
    </citation>
    <scope>NUCLEOTIDE SEQUENCE [LARGE SCALE GENOMIC DNA]</scope>
    <source>
        <strain evidence="5">KCTC 42131</strain>
    </source>
</reference>
<keyword evidence="2" id="KW-0812">Transmembrane</keyword>
<keyword evidence="2" id="KW-1133">Transmembrane helix</keyword>
<dbReference type="EMBL" id="MASR01000001">
    <property type="protein sequence ID" value="OFE13251.1"/>
    <property type="molecule type" value="Genomic_DNA"/>
</dbReference>
<evidence type="ECO:0000256" key="1">
    <source>
        <dbReference type="ARBA" id="ARBA00023012"/>
    </source>
</evidence>
<dbReference type="SMART" id="SM00850">
    <property type="entry name" value="LytTR"/>
    <property type="match status" value="1"/>
</dbReference>
<dbReference type="AlphaFoldDB" id="A0A1E8CLA4"/>
<comment type="caution">
    <text evidence="4">The sequence shown here is derived from an EMBL/GenBank/DDBJ whole genome shotgun (WGS) entry which is preliminary data.</text>
</comment>
<dbReference type="InterPro" id="IPR046947">
    <property type="entry name" value="LytR-like"/>
</dbReference>
<feature type="transmembrane region" description="Helical" evidence="2">
    <location>
        <begin position="135"/>
        <end position="152"/>
    </location>
</feature>